<dbReference type="GO" id="GO:0006396">
    <property type="term" value="P:RNA processing"/>
    <property type="evidence" value="ECO:0007669"/>
    <property type="project" value="InterPro"/>
</dbReference>
<name>A0A8K0W2Y3_9PLEO</name>
<accession>A0A8K0W2Y3</accession>
<dbReference type="SUPFAM" id="SSF69065">
    <property type="entry name" value="RNase III domain-like"/>
    <property type="match status" value="1"/>
</dbReference>
<dbReference type="GO" id="GO:0004525">
    <property type="term" value="F:ribonuclease III activity"/>
    <property type="evidence" value="ECO:0007669"/>
    <property type="project" value="InterPro"/>
</dbReference>
<sequence length="166" mass="18187">MVHQIITKIGAKIPKCECMLNYSFSNKLLCLEALNSNTYPIHFLGATHKIRKNDALAVLGDARMAASLCKEWWNSSTPRLTPVNWDTLRKDALNNVPLAILGRQTGLADCVVLNPGQTRDVNGYMASDRTVATAVEALFGAVYLDGGEEAMEAVLRGLGLFEHKLL</sequence>
<dbReference type="Pfam" id="PF14622">
    <property type="entry name" value="Ribonucleas_3_3"/>
    <property type="match status" value="1"/>
</dbReference>
<dbReference type="OrthoDB" id="67027at2759"/>
<reference evidence="2" key="1">
    <citation type="journal article" date="2021" name="Nat. Commun.">
        <title>Genetic determinants of endophytism in the Arabidopsis root mycobiome.</title>
        <authorList>
            <person name="Mesny F."/>
            <person name="Miyauchi S."/>
            <person name="Thiergart T."/>
            <person name="Pickel B."/>
            <person name="Atanasova L."/>
            <person name="Karlsson M."/>
            <person name="Huettel B."/>
            <person name="Barry K.W."/>
            <person name="Haridas S."/>
            <person name="Chen C."/>
            <person name="Bauer D."/>
            <person name="Andreopoulos W."/>
            <person name="Pangilinan J."/>
            <person name="LaButti K."/>
            <person name="Riley R."/>
            <person name="Lipzen A."/>
            <person name="Clum A."/>
            <person name="Drula E."/>
            <person name="Henrissat B."/>
            <person name="Kohler A."/>
            <person name="Grigoriev I.V."/>
            <person name="Martin F.M."/>
            <person name="Hacquard S."/>
        </authorList>
    </citation>
    <scope>NUCLEOTIDE SEQUENCE</scope>
    <source>
        <strain evidence="2">MPI-SDFR-AT-0120</strain>
    </source>
</reference>
<comment type="caution">
    <text evidence="2">The sequence shown here is derived from an EMBL/GenBank/DDBJ whole genome shotgun (WGS) entry which is preliminary data.</text>
</comment>
<evidence type="ECO:0000259" key="1">
    <source>
        <dbReference type="PROSITE" id="PS50142"/>
    </source>
</evidence>
<dbReference type="InterPro" id="IPR000999">
    <property type="entry name" value="RNase_III_dom"/>
</dbReference>
<evidence type="ECO:0000313" key="2">
    <source>
        <dbReference type="EMBL" id="KAH7093601.1"/>
    </source>
</evidence>
<dbReference type="Gene3D" id="1.10.1520.10">
    <property type="entry name" value="Ribonuclease III domain"/>
    <property type="match status" value="1"/>
</dbReference>
<proteinExistence type="predicted"/>
<dbReference type="PROSITE" id="PS50142">
    <property type="entry name" value="RNASE_3_2"/>
    <property type="match status" value="1"/>
</dbReference>
<feature type="domain" description="RNase III" evidence="1">
    <location>
        <begin position="13"/>
        <end position="147"/>
    </location>
</feature>
<dbReference type="EMBL" id="JAGMVJ010000002">
    <property type="protein sequence ID" value="KAH7093601.1"/>
    <property type="molecule type" value="Genomic_DNA"/>
</dbReference>
<evidence type="ECO:0000313" key="3">
    <source>
        <dbReference type="Proteomes" id="UP000813461"/>
    </source>
</evidence>
<gene>
    <name evidence="2" type="ORF">FB567DRAFT_515738</name>
</gene>
<dbReference type="InterPro" id="IPR036389">
    <property type="entry name" value="RNase_III_sf"/>
</dbReference>
<protein>
    <submittedName>
        <fullName evidence="2">Ribonuclease III domain-containing protein</fullName>
    </submittedName>
</protein>
<keyword evidence="3" id="KW-1185">Reference proteome</keyword>
<dbReference type="Proteomes" id="UP000813461">
    <property type="component" value="Unassembled WGS sequence"/>
</dbReference>
<dbReference type="AlphaFoldDB" id="A0A8K0W2Y3"/>
<organism evidence="2 3">
    <name type="scientific">Paraphoma chrysanthemicola</name>
    <dbReference type="NCBI Taxonomy" id="798071"/>
    <lineage>
        <taxon>Eukaryota</taxon>
        <taxon>Fungi</taxon>
        <taxon>Dikarya</taxon>
        <taxon>Ascomycota</taxon>
        <taxon>Pezizomycotina</taxon>
        <taxon>Dothideomycetes</taxon>
        <taxon>Pleosporomycetidae</taxon>
        <taxon>Pleosporales</taxon>
        <taxon>Pleosporineae</taxon>
        <taxon>Phaeosphaeriaceae</taxon>
        <taxon>Paraphoma</taxon>
    </lineage>
</organism>
<dbReference type="CDD" id="cd00593">
    <property type="entry name" value="RIBOc"/>
    <property type="match status" value="1"/>
</dbReference>